<dbReference type="PROSITE" id="PS00542">
    <property type="entry name" value="COMPLEX1_30K"/>
    <property type="match status" value="1"/>
</dbReference>
<accession>A0A1I7HX03</accession>
<feature type="compositionally biased region" description="Basic and acidic residues" evidence="5">
    <location>
        <begin position="59"/>
        <end position="68"/>
    </location>
</feature>
<comment type="function">
    <text evidence="4">NDH-1 shuttles electrons from NADH, via FMN and iron-sulfur (Fe-S) centers, to quinones in the respiratory chain.</text>
</comment>
<comment type="catalytic activity">
    <reaction evidence="4">
        <text>a quinone + NADH + 5 H(+)(in) = a quinol + NAD(+) + 4 H(+)(out)</text>
        <dbReference type="Rhea" id="RHEA:57888"/>
        <dbReference type="ChEBI" id="CHEBI:15378"/>
        <dbReference type="ChEBI" id="CHEBI:24646"/>
        <dbReference type="ChEBI" id="CHEBI:57540"/>
        <dbReference type="ChEBI" id="CHEBI:57945"/>
        <dbReference type="ChEBI" id="CHEBI:132124"/>
    </reaction>
</comment>
<keyword evidence="4" id="KW-0874">Quinone</keyword>
<dbReference type="InterPro" id="IPR037232">
    <property type="entry name" value="NADH_quin_OxRdtase_su_C/D-like"/>
</dbReference>
<dbReference type="EMBL" id="FPBV01000005">
    <property type="protein sequence ID" value="SFU65177.1"/>
    <property type="molecule type" value="Genomic_DNA"/>
</dbReference>
<keyword evidence="2 3" id="KW-0813">Transport</keyword>
<feature type="region of interest" description="Disordered" evidence="5">
    <location>
        <begin position="1"/>
        <end position="99"/>
    </location>
</feature>
<dbReference type="AlphaFoldDB" id="A0A1I7HX03"/>
<dbReference type="GO" id="GO:0016651">
    <property type="term" value="F:oxidoreductase activity, acting on NAD(P)H"/>
    <property type="evidence" value="ECO:0007669"/>
    <property type="project" value="InterPro"/>
</dbReference>
<dbReference type="InterPro" id="IPR020396">
    <property type="entry name" value="NADH_UbQ_OxRdtase_CS"/>
</dbReference>
<feature type="compositionally biased region" description="Basic and acidic residues" evidence="5">
    <location>
        <begin position="1"/>
        <end position="10"/>
    </location>
</feature>
<proteinExistence type="inferred from homology"/>
<evidence type="ECO:0000259" key="6">
    <source>
        <dbReference type="Pfam" id="PF00329"/>
    </source>
</evidence>
<evidence type="ECO:0000256" key="4">
    <source>
        <dbReference type="RuleBase" id="RU003582"/>
    </source>
</evidence>
<dbReference type="Proteomes" id="UP000183508">
    <property type="component" value="Unassembled WGS sequence"/>
</dbReference>
<evidence type="ECO:0000256" key="5">
    <source>
        <dbReference type="SAM" id="MobiDB-lite"/>
    </source>
</evidence>
<dbReference type="GO" id="GO:0008137">
    <property type="term" value="F:NADH dehydrogenase (ubiquinone) activity"/>
    <property type="evidence" value="ECO:0007669"/>
    <property type="project" value="InterPro"/>
</dbReference>
<feature type="compositionally biased region" description="Low complexity" evidence="5">
    <location>
        <begin position="69"/>
        <end position="86"/>
    </location>
</feature>
<dbReference type="SUPFAM" id="SSF143243">
    <property type="entry name" value="Nqo5-like"/>
    <property type="match status" value="1"/>
</dbReference>
<evidence type="ECO:0000256" key="2">
    <source>
        <dbReference type="ARBA" id="ARBA00022448"/>
    </source>
</evidence>
<dbReference type="PANTHER" id="PTHR10884:SF14">
    <property type="entry name" value="NADH DEHYDROGENASE [UBIQUINONE] IRON-SULFUR PROTEIN 3, MITOCHONDRIAL"/>
    <property type="match status" value="1"/>
</dbReference>
<dbReference type="GO" id="GO:0048038">
    <property type="term" value="F:quinone binding"/>
    <property type="evidence" value="ECO:0007669"/>
    <property type="project" value="UniProtKB-KW"/>
</dbReference>
<keyword evidence="3" id="KW-1278">Translocase</keyword>
<keyword evidence="3" id="KW-0520">NAD</keyword>
<feature type="domain" description="NADH:ubiquinone oxidoreductase 30kDa subunit" evidence="6">
    <location>
        <begin position="130"/>
        <end position="246"/>
    </location>
</feature>
<dbReference type="PANTHER" id="PTHR10884">
    <property type="entry name" value="NADH DEHYDROGENASE UBIQUINONE IRON-SULFUR PROTEIN 3"/>
    <property type="match status" value="1"/>
</dbReference>
<evidence type="ECO:0000313" key="7">
    <source>
        <dbReference type="EMBL" id="SFU65177.1"/>
    </source>
</evidence>
<evidence type="ECO:0000256" key="1">
    <source>
        <dbReference type="ARBA" id="ARBA00007569"/>
    </source>
</evidence>
<evidence type="ECO:0000256" key="3">
    <source>
        <dbReference type="RuleBase" id="RU003456"/>
    </source>
</evidence>
<gene>
    <name evidence="7" type="ORF">SAMN05421543_105146</name>
</gene>
<name>A0A1I7HX03_9BACL</name>
<dbReference type="Gene3D" id="3.30.460.80">
    <property type="entry name" value="NADH:ubiquinone oxidoreductase, 30kDa subunit"/>
    <property type="match status" value="1"/>
</dbReference>
<keyword evidence="8" id="KW-1185">Reference proteome</keyword>
<dbReference type="InterPro" id="IPR001268">
    <property type="entry name" value="NADH_UbQ_OxRdtase_30kDa_su"/>
</dbReference>
<organism evidence="7 8">
    <name type="scientific">Alicyclobacillus macrosporangiidus</name>
    <dbReference type="NCBI Taxonomy" id="392015"/>
    <lineage>
        <taxon>Bacteria</taxon>
        <taxon>Bacillati</taxon>
        <taxon>Bacillota</taxon>
        <taxon>Bacilli</taxon>
        <taxon>Bacillales</taxon>
        <taxon>Alicyclobacillaceae</taxon>
        <taxon>Alicyclobacillus</taxon>
    </lineage>
</organism>
<reference evidence="8" key="1">
    <citation type="submission" date="2016-10" db="EMBL/GenBank/DDBJ databases">
        <authorList>
            <person name="Varghese N."/>
        </authorList>
    </citation>
    <scope>NUCLEOTIDE SEQUENCE [LARGE SCALE GENOMIC DNA]</scope>
    <source>
        <strain evidence="8">DSM 17980</strain>
    </source>
</reference>
<evidence type="ECO:0000313" key="8">
    <source>
        <dbReference type="Proteomes" id="UP000183508"/>
    </source>
</evidence>
<dbReference type="RefSeq" id="WP_083430242.1">
    <property type="nucleotide sequence ID" value="NZ_FPBV01000005.1"/>
</dbReference>
<dbReference type="Pfam" id="PF00329">
    <property type="entry name" value="Complex1_30kDa"/>
    <property type="match status" value="1"/>
</dbReference>
<comment type="similarity">
    <text evidence="1 3">Belongs to the complex I 30 kDa subunit family.</text>
</comment>
<protein>
    <recommendedName>
        <fullName evidence="4">NADH-quinone oxidoreductase</fullName>
        <ecNumber evidence="4">7.1.1.-</ecNumber>
    </recommendedName>
</protein>
<feature type="compositionally biased region" description="Low complexity" evidence="5">
    <location>
        <begin position="29"/>
        <end position="45"/>
    </location>
</feature>
<dbReference type="EC" id="7.1.1.-" evidence="4"/>
<dbReference type="STRING" id="392015.SAMN05421543_105146"/>
<sequence length="253" mass="27322">MSEEGRKPGEAQDQPADATEKPEAPAPAAPVTSAASAAPGASAAEGADKPAAQDVAKPAAKEGADKPAVKPAARPAAAGAGAAAKKTPPPDPRAEAAKEKAEQVKAAIVAQLGEAAVEEVGAAHFVPMLVIRKQDWPAAVDLLRTHPDWRTNYLEFMAGTDYKDKGYIEVVIYLQSTELGHFICLKTRTDRDQAEIPSLFSVFPGVNWEEREIYDLLGVTFTGHPDLRRIMMWDDFKGHPLRKDYNEWDERNA</sequence>